<comment type="caution">
    <text evidence="1">The sequence shown here is derived from an EMBL/GenBank/DDBJ whole genome shotgun (WGS) entry which is preliminary data.</text>
</comment>
<proteinExistence type="predicted"/>
<dbReference type="Proteomes" id="UP001159363">
    <property type="component" value="Chromosome 1"/>
</dbReference>
<accession>A0ABQ9INP6</accession>
<dbReference type="EMBL" id="JARBHB010000001">
    <property type="protein sequence ID" value="KAJ8898302.1"/>
    <property type="molecule type" value="Genomic_DNA"/>
</dbReference>
<dbReference type="PANTHER" id="PTHR11439:SF486">
    <property type="entry name" value="RLK (RECEPTOR-LIKE KINASE) PROTEIN, PUTATIVE-RELATED"/>
    <property type="match status" value="1"/>
</dbReference>
<sequence>MDEFNAKDVGELQCFNGTELTIAEDRTELSQHKLIDKMLKRFNLQECKGSPSPKKDRSDFSEADDVIDVLYRELVGSLTYLSFSGPANLGIVERIKTIASDTSDKKLVYQKYSDECSQVITFADADWGSDKTDRMSVSGMASFHCGNLVSWSSKKQPIVSLSSAEAEYTSCSMAASDLLYLQGLLSEFVGETREREVLSNG</sequence>
<organism evidence="1 2">
    <name type="scientific">Dryococelus australis</name>
    <dbReference type="NCBI Taxonomy" id="614101"/>
    <lineage>
        <taxon>Eukaryota</taxon>
        <taxon>Metazoa</taxon>
        <taxon>Ecdysozoa</taxon>
        <taxon>Arthropoda</taxon>
        <taxon>Hexapoda</taxon>
        <taxon>Insecta</taxon>
        <taxon>Pterygota</taxon>
        <taxon>Neoptera</taxon>
        <taxon>Polyneoptera</taxon>
        <taxon>Phasmatodea</taxon>
        <taxon>Verophasmatodea</taxon>
        <taxon>Anareolatae</taxon>
        <taxon>Phasmatidae</taxon>
        <taxon>Eurycanthinae</taxon>
        <taxon>Dryococelus</taxon>
    </lineage>
</organism>
<evidence type="ECO:0008006" key="3">
    <source>
        <dbReference type="Google" id="ProtNLM"/>
    </source>
</evidence>
<dbReference type="CDD" id="cd09272">
    <property type="entry name" value="RNase_HI_RT_Ty1"/>
    <property type="match status" value="1"/>
</dbReference>
<reference evidence="1 2" key="1">
    <citation type="submission" date="2023-02" db="EMBL/GenBank/DDBJ databases">
        <title>LHISI_Scaffold_Assembly.</title>
        <authorList>
            <person name="Stuart O.P."/>
            <person name="Cleave R."/>
            <person name="Magrath M.J.L."/>
            <person name="Mikheyev A.S."/>
        </authorList>
    </citation>
    <scope>NUCLEOTIDE SEQUENCE [LARGE SCALE GENOMIC DNA]</scope>
    <source>
        <strain evidence="1">Daus_M_001</strain>
        <tissue evidence="1">Leg muscle</tissue>
    </source>
</reference>
<protein>
    <recommendedName>
        <fullName evidence="3">Mitochondrial protein</fullName>
    </recommendedName>
</protein>
<dbReference type="PANTHER" id="PTHR11439">
    <property type="entry name" value="GAG-POL-RELATED RETROTRANSPOSON"/>
    <property type="match status" value="1"/>
</dbReference>
<gene>
    <name evidence="1" type="ORF">PR048_003662</name>
</gene>
<keyword evidence="2" id="KW-1185">Reference proteome</keyword>
<evidence type="ECO:0000313" key="1">
    <source>
        <dbReference type="EMBL" id="KAJ8898302.1"/>
    </source>
</evidence>
<name>A0ABQ9INP6_9NEOP</name>
<evidence type="ECO:0000313" key="2">
    <source>
        <dbReference type="Proteomes" id="UP001159363"/>
    </source>
</evidence>